<evidence type="ECO:0000256" key="1">
    <source>
        <dbReference type="ARBA" id="ARBA00022679"/>
    </source>
</evidence>
<keyword evidence="1" id="KW-0808">Transferase</keyword>
<evidence type="ECO:0000256" key="3">
    <source>
        <dbReference type="ARBA" id="ARBA00022777"/>
    </source>
</evidence>
<organism evidence="7 8">
    <name type="scientific">Catenulispora subtropica</name>
    <dbReference type="NCBI Taxonomy" id="450798"/>
    <lineage>
        <taxon>Bacteria</taxon>
        <taxon>Bacillati</taxon>
        <taxon>Actinomycetota</taxon>
        <taxon>Actinomycetes</taxon>
        <taxon>Catenulisporales</taxon>
        <taxon>Catenulisporaceae</taxon>
        <taxon>Catenulispora</taxon>
    </lineage>
</organism>
<feature type="binding site" evidence="5">
    <location>
        <position position="65"/>
    </location>
    <ligand>
        <name>ATP</name>
        <dbReference type="ChEBI" id="CHEBI:30616"/>
    </ligand>
</feature>
<sequence length="667" mass="67310">MRVYPPRASAEALVAVTEPWQRGSVGESGGWAAPGYTEIRELGSGATGRVVLARHDASGRLVALKYLAPRLVGSAAFAERFQREAALMALVRDPNVVEVYDLAVDPAGRGVALVMEAVEGPTLRALLGRGHGSPEAALSLLRGSLLGLAAAHDKGVVHRDYKPDNVLVDASGRSKLTDFGIATTAWEGVPAEGTPPYMAPEQWNGYPAAPASDMYSAAVVFYECVTGVRPFRSETLAELRTLHETAPPPLDRVPPPVRGFLERGLAKYPEQRYGDVRSFLADVEASAVAGYGPDWLERGVRDLAYVAAGMIAALPLLALAAGTTAAGTVGFAGTAGAAGAAGAAGTAGAGTGAAGMAGTGAVGTGAVGTGAAGTSAVGTSAASTSAAGLGHGAVQAGTHGTTAAAQAFGHSATHTAGHSLGQAAVHGSSSAGQFIGDGATHGHQAIQHTRQAAKWSRRGAKLLHGKALAATVATVTVVGATTTVAVVASGSSDTPQVSVAKAMESALHDYGSGNNTAICNDMSSALLKVYGGKAGCASLMTSANGFLNSLGGSLADQRSAARAATVDASKVVVTGNTALVPASAVRWKTSSLKVAGQTIQLDIEDTTWVKEGGRWLIGIPKDMPSTLPTDLFPSGSIPSDLFPTNIPSDLISNLPSITLPSDLFSSG</sequence>
<keyword evidence="4 5" id="KW-0067">ATP-binding</keyword>
<keyword evidence="3" id="KW-0418">Kinase</keyword>
<dbReference type="InterPro" id="IPR000719">
    <property type="entry name" value="Prot_kinase_dom"/>
</dbReference>
<evidence type="ECO:0000256" key="2">
    <source>
        <dbReference type="ARBA" id="ARBA00022741"/>
    </source>
</evidence>
<name>A0ABN2SVA9_9ACTN</name>
<dbReference type="PANTHER" id="PTHR43289:SF34">
    <property type="entry name" value="SERINE_THREONINE-PROTEIN KINASE YBDM-RELATED"/>
    <property type="match status" value="1"/>
</dbReference>
<evidence type="ECO:0000313" key="7">
    <source>
        <dbReference type="EMBL" id="GAA1992255.1"/>
    </source>
</evidence>
<dbReference type="EMBL" id="BAAAQM010000047">
    <property type="protein sequence ID" value="GAA1992255.1"/>
    <property type="molecule type" value="Genomic_DNA"/>
</dbReference>
<protein>
    <recommendedName>
        <fullName evidence="6">Protein kinase domain-containing protein</fullName>
    </recommendedName>
</protein>
<evidence type="ECO:0000256" key="5">
    <source>
        <dbReference type="PROSITE-ProRule" id="PRU10141"/>
    </source>
</evidence>
<dbReference type="PROSITE" id="PS00107">
    <property type="entry name" value="PROTEIN_KINASE_ATP"/>
    <property type="match status" value="1"/>
</dbReference>
<dbReference type="PROSITE" id="PS50011">
    <property type="entry name" value="PROTEIN_KINASE_DOM"/>
    <property type="match status" value="1"/>
</dbReference>
<dbReference type="CDD" id="cd14014">
    <property type="entry name" value="STKc_PknB_like"/>
    <property type="match status" value="1"/>
</dbReference>
<dbReference type="PROSITE" id="PS00108">
    <property type="entry name" value="PROTEIN_KINASE_ST"/>
    <property type="match status" value="1"/>
</dbReference>
<comment type="caution">
    <text evidence="7">The sequence shown here is derived from an EMBL/GenBank/DDBJ whole genome shotgun (WGS) entry which is preliminary data.</text>
</comment>
<proteinExistence type="predicted"/>
<dbReference type="InterPro" id="IPR008271">
    <property type="entry name" value="Ser/Thr_kinase_AS"/>
</dbReference>
<gene>
    <name evidence="7" type="ORF">GCM10009838_64950</name>
</gene>
<dbReference type="InterPro" id="IPR017441">
    <property type="entry name" value="Protein_kinase_ATP_BS"/>
</dbReference>
<accession>A0ABN2SVA9</accession>
<dbReference type="Pfam" id="PF00069">
    <property type="entry name" value="Pkinase"/>
    <property type="match status" value="1"/>
</dbReference>
<dbReference type="SUPFAM" id="SSF56112">
    <property type="entry name" value="Protein kinase-like (PK-like)"/>
    <property type="match status" value="1"/>
</dbReference>
<keyword evidence="8" id="KW-1185">Reference proteome</keyword>
<evidence type="ECO:0000313" key="8">
    <source>
        <dbReference type="Proteomes" id="UP001499854"/>
    </source>
</evidence>
<dbReference type="InterPro" id="IPR011009">
    <property type="entry name" value="Kinase-like_dom_sf"/>
</dbReference>
<dbReference type="Proteomes" id="UP001499854">
    <property type="component" value="Unassembled WGS sequence"/>
</dbReference>
<keyword evidence="2 5" id="KW-0547">Nucleotide-binding</keyword>
<evidence type="ECO:0000256" key="4">
    <source>
        <dbReference type="ARBA" id="ARBA00022840"/>
    </source>
</evidence>
<dbReference type="Gene3D" id="1.10.510.10">
    <property type="entry name" value="Transferase(Phosphotransferase) domain 1"/>
    <property type="match status" value="1"/>
</dbReference>
<dbReference type="PANTHER" id="PTHR43289">
    <property type="entry name" value="MITOGEN-ACTIVATED PROTEIN KINASE KINASE KINASE 20-RELATED"/>
    <property type="match status" value="1"/>
</dbReference>
<reference evidence="7 8" key="1">
    <citation type="journal article" date="2019" name="Int. J. Syst. Evol. Microbiol.">
        <title>The Global Catalogue of Microorganisms (GCM) 10K type strain sequencing project: providing services to taxonomists for standard genome sequencing and annotation.</title>
        <authorList>
            <consortium name="The Broad Institute Genomics Platform"/>
            <consortium name="The Broad Institute Genome Sequencing Center for Infectious Disease"/>
            <person name="Wu L."/>
            <person name="Ma J."/>
        </authorList>
    </citation>
    <scope>NUCLEOTIDE SEQUENCE [LARGE SCALE GENOMIC DNA]</scope>
    <source>
        <strain evidence="7 8">JCM 16013</strain>
    </source>
</reference>
<evidence type="ECO:0000259" key="6">
    <source>
        <dbReference type="PROSITE" id="PS50011"/>
    </source>
</evidence>
<feature type="domain" description="Protein kinase" evidence="6">
    <location>
        <begin position="36"/>
        <end position="296"/>
    </location>
</feature>